<dbReference type="Proteomes" id="UP001479290">
    <property type="component" value="Unassembled WGS sequence"/>
</dbReference>
<dbReference type="EMBL" id="JAWDJR010000017">
    <property type="protein sequence ID" value="KAK9960123.1"/>
    <property type="molecule type" value="Genomic_DNA"/>
</dbReference>
<protein>
    <submittedName>
        <fullName evidence="1">Uncharacterized protein</fullName>
    </submittedName>
</protein>
<keyword evidence="2" id="KW-1185">Reference proteome</keyword>
<name>A0AAW1ZGT5_CULAL</name>
<accession>A0AAW1ZGT5</accession>
<dbReference type="AlphaFoldDB" id="A0AAW1ZGT5"/>
<sequence length="74" mass="8259">SPTLDVPMAALCIEITDLELMGLCPTPAVRKPATVAPRSPHLCWRKKDRMRINQSCLIGFLSRDGPVWTQRGEL</sequence>
<feature type="non-terminal residue" evidence="1">
    <location>
        <position position="1"/>
    </location>
</feature>
<reference evidence="1 2" key="1">
    <citation type="submission" date="2024-05" db="EMBL/GenBank/DDBJ databases">
        <title>A high-quality chromosomal-level genome assembly of Topmouth culter (Culter alburnus).</title>
        <authorList>
            <person name="Zhao H."/>
        </authorList>
    </citation>
    <scope>NUCLEOTIDE SEQUENCE [LARGE SCALE GENOMIC DNA]</scope>
    <source>
        <strain evidence="1">CATC2023</strain>
        <tissue evidence="1">Muscle</tissue>
    </source>
</reference>
<gene>
    <name evidence="1" type="ORF">ABG768_010199</name>
</gene>
<organism evidence="1 2">
    <name type="scientific">Culter alburnus</name>
    <name type="common">Topmouth culter</name>
    <dbReference type="NCBI Taxonomy" id="194366"/>
    <lineage>
        <taxon>Eukaryota</taxon>
        <taxon>Metazoa</taxon>
        <taxon>Chordata</taxon>
        <taxon>Craniata</taxon>
        <taxon>Vertebrata</taxon>
        <taxon>Euteleostomi</taxon>
        <taxon>Actinopterygii</taxon>
        <taxon>Neopterygii</taxon>
        <taxon>Teleostei</taxon>
        <taxon>Ostariophysi</taxon>
        <taxon>Cypriniformes</taxon>
        <taxon>Xenocyprididae</taxon>
        <taxon>Xenocypridinae</taxon>
        <taxon>Culter</taxon>
    </lineage>
</organism>
<feature type="non-terminal residue" evidence="1">
    <location>
        <position position="74"/>
    </location>
</feature>
<evidence type="ECO:0000313" key="2">
    <source>
        <dbReference type="Proteomes" id="UP001479290"/>
    </source>
</evidence>
<comment type="caution">
    <text evidence="1">The sequence shown here is derived from an EMBL/GenBank/DDBJ whole genome shotgun (WGS) entry which is preliminary data.</text>
</comment>
<evidence type="ECO:0000313" key="1">
    <source>
        <dbReference type="EMBL" id="KAK9960123.1"/>
    </source>
</evidence>
<proteinExistence type="predicted"/>